<dbReference type="EnsemblMetazoa" id="BGLB035662-RA">
    <property type="protein sequence ID" value="BGLB035662-PA"/>
    <property type="gene ID" value="BGLB035662"/>
</dbReference>
<dbReference type="SUPFAM" id="SSF55486">
    <property type="entry name" value="Metalloproteases ('zincins'), catalytic domain"/>
    <property type="match status" value="1"/>
</dbReference>
<comment type="similarity">
    <text evidence="2">Belongs to the peptidase M13 family.</text>
</comment>
<dbReference type="PANTHER" id="PTHR11733:SF167">
    <property type="entry name" value="FI17812P1-RELATED"/>
    <property type="match status" value="1"/>
</dbReference>
<keyword evidence="6" id="KW-0862">Zinc</keyword>
<evidence type="ECO:0000256" key="5">
    <source>
        <dbReference type="ARBA" id="ARBA00022801"/>
    </source>
</evidence>
<evidence type="ECO:0000256" key="1">
    <source>
        <dbReference type="ARBA" id="ARBA00001947"/>
    </source>
</evidence>
<dbReference type="InterPro" id="IPR000718">
    <property type="entry name" value="Peptidase_M13"/>
</dbReference>
<evidence type="ECO:0000313" key="11">
    <source>
        <dbReference type="Proteomes" id="UP000076420"/>
    </source>
</evidence>
<dbReference type="VEuPathDB" id="VectorBase:BGLB035662"/>
<evidence type="ECO:0000256" key="2">
    <source>
        <dbReference type="ARBA" id="ARBA00007357"/>
    </source>
</evidence>
<evidence type="ECO:0000259" key="9">
    <source>
        <dbReference type="Pfam" id="PF05649"/>
    </source>
</evidence>
<dbReference type="GO" id="GO:0004222">
    <property type="term" value="F:metalloendopeptidase activity"/>
    <property type="evidence" value="ECO:0007669"/>
    <property type="project" value="InterPro"/>
</dbReference>
<dbReference type="InterPro" id="IPR018497">
    <property type="entry name" value="Peptidase_M13_C"/>
</dbReference>
<feature type="domain" description="Peptidase M13 N-terminal" evidence="9">
    <location>
        <begin position="12"/>
        <end position="362"/>
    </location>
</feature>
<dbReference type="InterPro" id="IPR024079">
    <property type="entry name" value="MetalloPept_cat_dom_sf"/>
</dbReference>
<keyword evidence="4" id="KW-0479">Metal-binding</keyword>
<dbReference type="VEuPathDB" id="VectorBase:BGLAX_030655"/>
<keyword evidence="5" id="KW-0378">Hydrolase</keyword>
<dbReference type="InterPro" id="IPR008753">
    <property type="entry name" value="Peptidase_M13_N"/>
</dbReference>
<accession>A0A2C9LW01</accession>
<dbReference type="Gene3D" id="1.10.1380.10">
    <property type="entry name" value="Neutral endopeptidase , domain2"/>
    <property type="match status" value="1"/>
</dbReference>
<evidence type="ECO:0000256" key="6">
    <source>
        <dbReference type="ARBA" id="ARBA00022833"/>
    </source>
</evidence>
<name>A0A2C9LW01_BIOGL</name>
<dbReference type="Pfam" id="PF01431">
    <property type="entry name" value="Peptidase_M13"/>
    <property type="match status" value="1"/>
</dbReference>
<feature type="domain" description="Peptidase M13 C-terminal" evidence="8">
    <location>
        <begin position="398"/>
        <end position="546"/>
    </location>
</feature>
<sequence>WSHHEFSSPDKPASWFNSSAELKAKQYYISCMDENKLIDKAGGQPLLDLIHRLNWGVNISEWNVDWQLPQHWDMTPHLGDMHLLNIGAFMNLYVAEDDKDSSVNILQVSLKTASQNTWVPWNTVWDTMTLAIELDKSLMSKNQEPMILSQLAAHCATLWKNLNAAGPKLYWQRLERYFENLNRFLFLRTLFLFQINWVHIINHVLSIVNLTVLPTEQIVVYAPEFLAKLNDILATYQSTESGKKILFNYMLWHIVNDFVGLLSKPFRDAKKEFTESMSGLTGNDDIWHTCITDTDSVLGYALGALFVKETFSGESKAKAKKMIEDVRRAFIANLPKLDWMDPVTMQAAIDKANAVIDMIGYPDYIMDEVKLDKKYESVSSSIFLCLFHSWGMSPPTVNAYYTTNKNTIVFPAGILQAPFFDRSFPQSLNYGAMGVVMGHELTHGFDDQGRQFDKNGNLKPWWDAEAVLRFKNKTQCMVDQYSSYQLNGEKERGKQTLGENIADNGGLKSAFYAYQKWVELNGKEQLLPALGLSHEKLFFLSFAQVVPLSSDEPLLPNNPLSSDDPLSPGDPLSPNDPLVSIASIQVTVPTKKDYAHEQLLTR</sequence>
<keyword evidence="7" id="KW-0482">Metalloprotease</keyword>
<dbReference type="GO" id="GO:0046872">
    <property type="term" value="F:metal ion binding"/>
    <property type="evidence" value="ECO:0007669"/>
    <property type="project" value="UniProtKB-KW"/>
</dbReference>
<comment type="cofactor">
    <cofactor evidence="1">
        <name>Zn(2+)</name>
        <dbReference type="ChEBI" id="CHEBI:29105"/>
    </cofactor>
</comment>
<dbReference type="Pfam" id="PF05649">
    <property type="entry name" value="Peptidase_M13_N"/>
    <property type="match status" value="1"/>
</dbReference>
<proteinExistence type="inferred from homology"/>
<keyword evidence="3" id="KW-0645">Protease</keyword>
<dbReference type="Proteomes" id="UP000076420">
    <property type="component" value="Unassembled WGS sequence"/>
</dbReference>
<dbReference type="PANTHER" id="PTHR11733">
    <property type="entry name" value="ZINC METALLOPROTEASE FAMILY M13 NEPRILYSIN-RELATED"/>
    <property type="match status" value="1"/>
</dbReference>
<evidence type="ECO:0000313" key="10">
    <source>
        <dbReference type="EnsemblMetazoa" id="BGLB035662-PA"/>
    </source>
</evidence>
<dbReference type="PRINTS" id="PR00786">
    <property type="entry name" value="NEPRILYSIN"/>
</dbReference>
<dbReference type="CDD" id="cd08662">
    <property type="entry name" value="M13"/>
    <property type="match status" value="1"/>
</dbReference>
<dbReference type="OrthoDB" id="6475849at2759"/>
<reference evidence="10" key="1">
    <citation type="submission" date="2020-05" db="UniProtKB">
        <authorList>
            <consortium name="EnsemblMetazoa"/>
        </authorList>
    </citation>
    <scope>IDENTIFICATION</scope>
    <source>
        <strain evidence="10">BB02</strain>
    </source>
</reference>
<protein>
    <recommendedName>
        <fullName evidence="12">Endothelin-converting enzyme 1</fullName>
    </recommendedName>
</protein>
<dbReference type="InterPro" id="IPR042089">
    <property type="entry name" value="Peptidase_M13_dom_2"/>
</dbReference>
<evidence type="ECO:0000259" key="8">
    <source>
        <dbReference type="Pfam" id="PF01431"/>
    </source>
</evidence>
<organism evidence="10 11">
    <name type="scientific">Biomphalaria glabrata</name>
    <name type="common">Bloodfluke planorb</name>
    <name type="synonym">Freshwater snail</name>
    <dbReference type="NCBI Taxonomy" id="6526"/>
    <lineage>
        <taxon>Eukaryota</taxon>
        <taxon>Metazoa</taxon>
        <taxon>Spiralia</taxon>
        <taxon>Lophotrochozoa</taxon>
        <taxon>Mollusca</taxon>
        <taxon>Gastropoda</taxon>
        <taxon>Heterobranchia</taxon>
        <taxon>Euthyneura</taxon>
        <taxon>Panpulmonata</taxon>
        <taxon>Hygrophila</taxon>
        <taxon>Lymnaeoidea</taxon>
        <taxon>Planorbidae</taxon>
        <taxon>Biomphalaria</taxon>
    </lineage>
</organism>
<evidence type="ECO:0000256" key="3">
    <source>
        <dbReference type="ARBA" id="ARBA00022670"/>
    </source>
</evidence>
<dbReference type="Gene3D" id="3.40.390.10">
    <property type="entry name" value="Collagenase (Catalytic Domain)"/>
    <property type="match status" value="2"/>
</dbReference>
<dbReference type="GO" id="GO:0016485">
    <property type="term" value="P:protein processing"/>
    <property type="evidence" value="ECO:0007669"/>
    <property type="project" value="TreeGrafter"/>
</dbReference>
<evidence type="ECO:0000256" key="7">
    <source>
        <dbReference type="ARBA" id="ARBA00023049"/>
    </source>
</evidence>
<dbReference type="PROSITE" id="PS51885">
    <property type="entry name" value="NEPRILYSIN"/>
    <property type="match status" value="1"/>
</dbReference>
<dbReference type="GO" id="GO:0005886">
    <property type="term" value="C:plasma membrane"/>
    <property type="evidence" value="ECO:0007669"/>
    <property type="project" value="TreeGrafter"/>
</dbReference>
<evidence type="ECO:0008006" key="12">
    <source>
        <dbReference type="Google" id="ProtNLM"/>
    </source>
</evidence>
<dbReference type="KEGG" id="bgt:106071422"/>
<gene>
    <name evidence="10" type="primary">106071422</name>
</gene>
<dbReference type="AlphaFoldDB" id="A0A2C9LW01"/>
<evidence type="ECO:0000256" key="4">
    <source>
        <dbReference type="ARBA" id="ARBA00022723"/>
    </source>
</evidence>